<keyword evidence="5" id="KW-0808">Transferase</keyword>
<keyword evidence="4" id="KW-0963">Cytoplasm</keyword>
<dbReference type="EMBL" id="CP010427">
    <property type="protein sequence ID" value="AJC48458.1"/>
    <property type="molecule type" value="Genomic_DNA"/>
</dbReference>
<evidence type="ECO:0000256" key="1">
    <source>
        <dbReference type="ARBA" id="ARBA00004496"/>
    </source>
</evidence>
<dbReference type="SUPFAM" id="SSF55821">
    <property type="entry name" value="YrdC/RibB"/>
    <property type="match status" value="1"/>
</dbReference>
<dbReference type="GO" id="GO:0003725">
    <property type="term" value="F:double-stranded RNA binding"/>
    <property type="evidence" value="ECO:0007669"/>
    <property type="project" value="InterPro"/>
</dbReference>
<comment type="similarity">
    <text evidence="2">Belongs to the SUA5 family.</text>
</comment>
<dbReference type="Gene3D" id="3.90.870.10">
    <property type="entry name" value="DHBP synthase"/>
    <property type="match status" value="1"/>
</dbReference>
<dbReference type="PANTHER" id="PTHR17490:SF18">
    <property type="entry name" value="THREONYLCARBAMOYL-AMP SYNTHASE"/>
    <property type="match status" value="1"/>
</dbReference>
<evidence type="ECO:0000313" key="9">
    <source>
        <dbReference type="Proteomes" id="UP000031104"/>
    </source>
</evidence>
<dbReference type="InterPro" id="IPR017945">
    <property type="entry name" value="DHBP_synth_RibB-like_a/b_dom"/>
</dbReference>
<protein>
    <recommendedName>
        <fullName evidence="3">L-threonylcarbamoyladenylate synthase</fullName>
        <ecNumber evidence="3">2.7.7.87</ecNumber>
    </recommendedName>
</protein>
<dbReference type="RefSeq" id="WP_039123425.1">
    <property type="nucleotide sequence ID" value="NZ_CP010427.1"/>
</dbReference>
<evidence type="ECO:0000256" key="4">
    <source>
        <dbReference type="ARBA" id="ARBA00022490"/>
    </source>
</evidence>
<gene>
    <name evidence="8" type="ORF">SD28_01715</name>
</gene>
<name>A0A0A8E368_9GAMM</name>
<dbReference type="InterPro" id="IPR006070">
    <property type="entry name" value="Sua5-like_dom"/>
</dbReference>
<dbReference type="Proteomes" id="UP000031104">
    <property type="component" value="Chromosome"/>
</dbReference>
<dbReference type="EC" id="2.7.7.87" evidence="3"/>
<dbReference type="GO" id="GO:0000049">
    <property type="term" value="F:tRNA binding"/>
    <property type="evidence" value="ECO:0007669"/>
    <property type="project" value="TreeGrafter"/>
</dbReference>
<dbReference type="GO" id="GO:0005737">
    <property type="term" value="C:cytoplasm"/>
    <property type="evidence" value="ECO:0007669"/>
    <property type="project" value="UniProtKB-SubCell"/>
</dbReference>
<dbReference type="GO" id="GO:0006450">
    <property type="term" value="P:regulation of translational fidelity"/>
    <property type="evidence" value="ECO:0007669"/>
    <property type="project" value="TreeGrafter"/>
</dbReference>
<comment type="catalytic activity">
    <reaction evidence="6">
        <text>L-threonine + hydrogencarbonate + ATP = L-threonylcarbamoyladenylate + diphosphate + H2O</text>
        <dbReference type="Rhea" id="RHEA:36407"/>
        <dbReference type="ChEBI" id="CHEBI:15377"/>
        <dbReference type="ChEBI" id="CHEBI:17544"/>
        <dbReference type="ChEBI" id="CHEBI:30616"/>
        <dbReference type="ChEBI" id="CHEBI:33019"/>
        <dbReference type="ChEBI" id="CHEBI:57926"/>
        <dbReference type="ChEBI" id="CHEBI:73682"/>
        <dbReference type="EC" id="2.7.7.87"/>
    </reaction>
</comment>
<dbReference type="PROSITE" id="PS51163">
    <property type="entry name" value="YRDC"/>
    <property type="match status" value="1"/>
</dbReference>
<evidence type="ECO:0000259" key="7">
    <source>
        <dbReference type="PROSITE" id="PS51163"/>
    </source>
</evidence>
<sequence>MLTKDINKIIAKLAAQEVVSVPTDTVYGLSCIIEPKVVDRLIKTKQRDSSKGFIIISYNFEHFLEYIDKSILSEEQLEKISTVQNTPTTWLVPAMQSIKWLTGEKPTVAIRLVKTKVIKGICNKLNRAIISTSANISGKPPLYDAKLIDETFKDITVFAASNKTSGTPSKIIDIINNEQIR</sequence>
<dbReference type="STRING" id="594679.SD28_01715"/>
<proteinExistence type="inferred from homology"/>
<dbReference type="Pfam" id="PF01300">
    <property type="entry name" value="Sua5_yciO_yrdC"/>
    <property type="match status" value="1"/>
</dbReference>
<evidence type="ECO:0000256" key="2">
    <source>
        <dbReference type="ARBA" id="ARBA00007663"/>
    </source>
</evidence>
<feature type="domain" description="YrdC-like" evidence="7">
    <location>
        <begin position="3"/>
        <end position="181"/>
    </location>
</feature>
<accession>A0A0A8E368</accession>
<dbReference type="HOGENOM" id="CLU_031397_6_0_6"/>
<dbReference type="KEGG" id="fgu:SD28_01715"/>
<dbReference type="PANTHER" id="PTHR17490">
    <property type="entry name" value="SUA5"/>
    <property type="match status" value="1"/>
</dbReference>
<reference evidence="8 9" key="1">
    <citation type="submission" date="2014-12" db="EMBL/GenBank/DDBJ databases">
        <title>Complete genome sequence of Francisella guanzhouensis strain 08HL01032 isolated from air-conditioning system in China.</title>
        <authorList>
            <person name="Svensson D."/>
            <person name="Ohrman C."/>
            <person name="Backman S."/>
            <person name="Karlsson E."/>
            <person name="Nilsson E."/>
            <person name="Bystrom M."/>
            <person name="Larkeryd A."/>
            <person name="Stenberg P."/>
            <person name="Scholtz H.C."/>
            <person name="Forsman M."/>
            <person name="Sjodin A."/>
        </authorList>
    </citation>
    <scope>NUCLEOTIDE SEQUENCE [LARGE SCALE GENOMIC DNA]</scope>
    <source>
        <strain evidence="8 9">08HL01032</strain>
    </source>
</reference>
<evidence type="ECO:0000256" key="6">
    <source>
        <dbReference type="ARBA" id="ARBA00048366"/>
    </source>
</evidence>
<evidence type="ECO:0000256" key="3">
    <source>
        <dbReference type="ARBA" id="ARBA00012584"/>
    </source>
</evidence>
<organism evidence="8 9">
    <name type="scientific">Allofrancisella guangzhouensis</name>
    <dbReference type="NCBI Taxonomy" id="594679"/>
    <lineage>
        <taxon>Bacteria</taxon>
        <taxon>Pseudomonadati</taxon>
        <taxon>Pseudomonadota</taxon>
        <taxon>Gammaproteobacteria</taxon>
        <taxon>Thiotrichales</taxon>
        <taxon>Francisellaceae</taxon>
        <taxon>Allofrancisella</taxon>
    </lineage>
</organism>
<comment type="subcellular location">
    <subcellularLocation>
        <location evidence="1">Cytoplasm</location>
    </subcellularLocation>
</comment>
<evidence type="ECO:0000313" key="8">
    <source>
        <dbReference type="EMBL" id="AJC48458.1"/>
    </source>
</evidence>
<dbReference type="InterPro" id="IPR050156">
    <property type="entry name" value="TC-AMP_synthase_SUA5"/>
</dbReference>
<evidence type="ECO:0000256" key="5">
    <source>
        <dbReference type="ARBA" id="ARBA00022679"/>
    </source>
</evidence>
<dbReference type="GO" id="GO:0061710">
    <property type="term" value="F:L-threonylcarbamoyladenylate synthase"/>
    <property type="evidence" value="ECO:0007669"/>
    <property type="project" value="UniProtKB-EC"/>
</dbReference>
<keyword evidence="9" id="KW-1185">Reference proteome</keyword>
<dbReference type="OrthoDB" id="9814580at2"/>
<dbReference type="AlphaFoldDB" id="A0A0A8E368"/>